<protein>
    <submittedName>
        <fullName evidence="1">Uncharacterized protein</fullName>
    </submittedName>
</protein>
<sequence length="62" mass="7016">MIATSLAIGFRNSICADLSKHAKLEEDLADMVKCRSKALYKLNNRALVEQEDFSSVYRHVKS</sequence>
<organism evidence="1 2">
    <name type="scientific">Paenibacillus oryzae</name>
    <dbReference type="NCBI Taxonomy" id="1844972"/>
    <lineage>
        <taxon>Bacteria</taxon>
        <taxon>Bacillati</taxon>
        <taxon>Bacillota</taxon>
        <taxon>Bacilli</taxon>
        <taxon>Bacillales</taxon>
        <taxon>Paenibacillaceae</taxon>
        <taxon>Paenibacillus</taxon>
    </lineage>
</organism>
<evidence type="ECO:0000313" key="2">
    <source>
        <dbReference type="Proteomes" id="UP000092024"/>
    </source>
</evidence>
<name>A0A1A5YFE1_9BACL</name>
<keyword evidence="2" id="KW-1185">Reference proteome</keyword>
<accession>A0A1A5YFE1</accession>
<dbReference type="AlphaFoldDB" id="A0A1A5YFE1"/>
<gene>
    <name evidence="1" type="ORF">A7K91_12595</name>
</gene>
<comment type="caution">
    <text evidence="1">The sequence shown here is derived from an EMBL/GenBank/DDBJ whole genome shotgun (WGS) entry which is preliminary data.</text>
</comment>
<evidence type="ECO:0000313" key="1">
    <source>
        <dbReference type="EMBL" id="OBR64346.1"/>
    </source>
</evidence>
<reference evidence="1 2" key="1">
    <citation type="submission" date="2016-05" db="EMBL/GenBank/DDBJ databases">
        <title>Paenibacillus oryzae. sp. nov., isolated from the rice root.</title>
        <authorList>
            <person name="Zhang J."/>
            <person name="Zhang X."/>
        </authorList>
    </citation>
    <scope>NUCLEOTIDE SEQUENCE [LARGE SCALE GENOMIC DNA]</scope>
    <source>
        <strain evidence="1 2">1DrF-4</strain>
    </source>
</reference>
<proteinExistence type="predicted"/>
<dbReference type="Proteomes" id="UP000092024">
    <property type="component" value="Unassembled WGS sequence"/>
</dbReference>
<dbReference type="EMBL" id="LYPA01000065">
    <property type="protein sequence ID" value="OBR64346.1"/>
    <property type="molecule type" value="Genomic_DNA"/>
</dbReference>
<dbReference type="STRING" id="1844972.A7K91_12595"/>